<reference evidence="12" key="1">
    <citation type="journal article" date="2013" name="Environ. Microbiol.">
        <title>Microbiota from the distal guts of lean and obese adolescents exhibit partial functional redundancy besides clear differences in community structure.</title>
        <authorList>
            <person name="Ferrer M."/>
            <person name="Ruiz A."/>
            <person name="Lanza F."/>
            <person name="Haange S.B."/>
            <person name="Oberbach A."/>
            <person name="Till H."/>
            <person name="Bargiela R."/>
            <person name="Campoy C."/>
            <person name="Segura M.T."/>
            <person name="Richter M."/>
            <person name="von Bergen M."/>
            <person name="Seifert J."/>
            <person name="Suarez A."/>
        </authorList>
    </citation>
    <scope>NUCLEOTIDE SEQUENCE</scope>
</reference>
<keyword evidence="6" id="KW-0460">Magnesium</keyword>
<dbReference type="InterPro" id="IPR028629">
    <property type="entry name" value="Cas9"/>
</dbReference>
<evidence type="ECO:0000259" key="11">
    <source>
        <dbReference type="PROSITE" id="PS51749"/>
    </source>
</evidence>
<feature type="non-terminal residue" evidence="12">
    <location>
        <position position="238"/>
    </location>
</feature>
<dbReference type="GO" id="GO:0046872">
    <property type="term" value="F:metal ion binding"/>
    <property type="evidence" value="ECO:0007669"/>
    <property type="project" value="UniProtKB-KW"/>
</dbReference>
<keyword evidence="10" id="KW-0464">Manganese</keyword>
<keyword evidence="5" id="KW-0378">Hydrolase</keyword>
<dbReference type="GO" id="GO:0016787">
    <property type="term" value="F:hydrolase activity"/>
    <property type="evidence" value="ECO:0007669"/>
    <property type="project" value="UniProtKB-KW"/>
</dbReference>
<dbReference type="Pfam" id="PF13395">
    <property type="entry name" value="HNH_4"/>
    <property type="match status" value="1"/>
</dbReference>
<keyword evidence="7" id="KW-0694">RNA-binding</keyword>
<comment type="cofactor">
    <cofactor evidence="1">
        <name>Mg(2+)</name>
        <dbReference type="ChEBI" id="CHEBI:18420"/>
    </cofactor>
</comment>
<dbReference type="EMBL" id="AJWY01012866">
    <property type="protein sequence ID" value="EKC48746.1"/>
    <property type="molecule type" value="Genomic_DNA"/>
</dbReference>
<dbReference type="AlphaFoldDB" id="K1SN58"/>
<dbReference type="GO" id="GO:0003723">
    <property type="term" value="F:RNA binding"/>
    <property type="evidence" value="ECO:0007669"/>
    <property type="project" value="UniProtKB-KW"/>
</dbReference>
<evidence type="ECO:0000256" key="6">
    <source>
        <dbReference type="ARBA" id="ARBA00022842"/>
    </source>
</evidence>
<keyword evidence="3" id="KW-0479">Metal-binding</keyword>
<evidence type="ECO:0000256" key="3">
    <source>
        <dbReference type="ARBA" id="ARBA00022723"/>
    </source>
</evidence>
<evidence type="ECO:0000256" key="1">
    <source>
        <dbReference type="ARBA" id="ARBA00001946"/>
    </source>
</evidence>
<sequence length="238" mass="27606">DAINAFFDGTLVGEFQANVQQDEFSVSIKTEKLLKLKPFDNNSEYAQNPVVFRAINETRKVVNAIVQKYGAPNAMNIEIASELNKSFDTRQKISTQQNKNEKERKNAIKQISLITGLDEREIRPQYIERYLLGELQGWRCMYSNEEITNKKEAILNKGKQYEIDHIVPFSRILDDTLNNKALVLARENQKKGARTPLMYLSAEKEKEFKQRVNKLFKGNKITEKKYRCFMLESLVGED</sequence>
<name>K1SN58_9ZZZZ</name>
<dbReference type="InterPro" id="IPR033114">
    <property type="entry name" value="HNH_CAS9"/>
</dbReference>
<accession>K1SN58</accession>
<proteinExistence type="predicted"/>
<dbReference type="GO" id="GO:0003677">
    <property type="term" value="F:DNA binding"/>
    <property type="evidence" value="ECO:0007669"/>
    <property type="project" value="UniProtKB-KW"/>
</dbReference>
<keyword evidence="8" id="KW-0051">Antiviral defense</keyword>
<evidence type="ECO:0000256" key="8">
    <source>
        <dbReference type="ARBA" id="ARBA00023118"/>
    </source>
</evidence>
<feature type="domain" description="HNH Cas9-type" evidence="11">
    <location>
        <begin position="86"/>
        <end position="238"/>
    </location>
</feature>
<evidence type="ECO:0000256" key="4">
    <source>
        <dbReference type="ARBA" id="ARBA00022759"/>
    </source>
</evidence>
<dbReference type="InterPro" id="IPR036397">
    <property type="entry name" value="RNaseH_sf"/>
</dbReference>
<dbReference type="PROSITE" id="PS51749">
    <property type="entry name" value="HNH_CAS9"/>
    <property type="match status" value="1"/>
</dbReference>
<dbReference type="Gene3D" id="3.30.420.10">
    <property type="entry name" value="Ribonuclease H-like superfamily/Ribonuclease H"/>
    <property type="match status" value="1"/>
</dbReference>
<keyword evidence="2" id="KW-0540">Nuclease</keyword>
<evidence type="ECO:0000256" key="5">
    <source>
        <dbReference type="ARBA" id="ARBA00022801"/>
    </source>
</evidence>
<dbReference type="GO" id="GO:0004519">
    <property type="term" value="F:endonuclease activity"/>
    <property type="evidence" value="ECO:0007669"/>
    <property type="project" value="UniProtKB-KW"/>
</dbReference>
<gene>
    <name evidence="12" type="ORF">LEA_18739</name>
</gene>
<dbReference type="GO" id="GO:0051607">
    <property type="term" value="P:defense response to virus"/>
    <property type="evidence" value="ECO:0007669"/>
    <property type="project" value="UniProtKB-KW"/>
</dbReference>
<evidence type="ECO:0000256" key="7">
    <source>
        <dbReference type="ARBA" id="ARBA00022884"/>
    </source>
</evidence>
<keyword evidence="4" id="KW-0255">Endonuclease</keyword>
<keyword evidence="9" id="KW-0238">DNA-binding</keyword>
<evidence type="ECO:0000256" key="9">
    <source>
        <dbReference type="ARBA" id="ARBA00023125"/>
    </source>
</evidence>
<dbReference type="NCBIfam" id="TIGR01865">
    <property type="entry name" value="cas_Csn1"/>
    <property type="match status" value="1"/>
</dbReference>
<organism evidence="12">
    <name type="scientific">human gut metagenome</name>
    <dbReference type="NCBI Taxonomy" id="408170"/>
    <lineage>
        <taxon>unclassified sequences</taxon>
        <taxon>metagenomes</taxon>
        <taxon>organismal metagenomes</taxon>
    </lineage>
</organism>
<evidence type="ECO:0000313" key="12">
    <source>
        <dbReference type="EMBL" id="EKC48746.1"/>
    </source>
</evidence>
<evidence type="ECO:0000256" key="10">
    <source>
        <dbReference type="ARBA" id="ARBA00023211"/>
    </source>
</evidence>
<dbReference type="InterPro" id="IPR003615">
    <property type="entry name" value="HNH_nuc"/>
</dbReference>
<comment type="caution">
    <text evidence="12">The sequence shown here is derived from an EMBL/GenBank/DDBJ whole genome shotgun (WGS) entry which is preliminary data.</text>
</comment>
<protein>
    <submittedName>
        <fullName evidence="12">CRISPR-associated protein, Csn1 family</fullName>
    </submittedName>
</protein>
<evidence type="ECO:0000256" key="2">
    <source>
        <dbReference type="ARBA" id="ARBA00022722"/>
    </source>
</evidence>
<feature type="non-terminal residue" evidence="12">
    <location>
        <position position="1"/>
    </location>
</feature>